<dbReference type="Proteomes" id="UP001299409">
    <property type="component" value="Unassembled WGS sequence"/>
</dbReference>
<evidence type="ECO:0000313" key="2">
    <source>
        <dbReference type="Proteomes" id="UP001299409"/>
    </source>
</evidence>
<dbReference type="Gene3D" id="2.180.10.10">
    <property type="entry name" value="RHS repeat-associated core"/>
    <property type="match status" value="1"/>
</dbReference>
<evidence type="ECO:0008006" key="3">
    <source>
        <dbReference type="Google" id="ProtNLM"/>
    </source>
</evidence>
<organism evidence="1 2">
    <name type="scientific">Intestinibacter bartlettii</name>
    <dbReference type="NCBI Taxonomy" id="261299"/>
    <lineage>
        <taxon>Bacteria</taxon>
        <taxon>Bacillati</taxon>
        <taxon>Bacillota</taxon>
        <taxon>Clostridia</taxon>
        <taxon>Peptostreptococcales</taxon>
        <taxon>Peptostreptococcaceae</taxon>
        <taxon>Intestinibacter</taxon>
    </lineage>
</organism>
<reference evidence="1 2" key="1">
    <citation type="submission" date="2021-10" db="EMBL/GenBank/DDBJ databases">
        <title>Collection of gut derived symbiotic bacterial strains cultured from healthy donors.</title>
        <authorList>
            <person name="Lin H."/>
            <person name="Littmann E."/>
            <person name="Claire K."/>
            <person name="Pamer E."/>
        </authorList>
    </citation>
    <scope>NUCLEOTIDE SEQUENCE [LARGE SCALE GENOMIC DNA]</scope>
    <source>
        <strain evidence="1 2">MSK.17.68</strain>
    </source>
</reference>
<name>A0ABS8D132_9FIRM</name>
<keyword evidence="2" id="KW-1185">Reference proteome</keyword>
<comment type="caution">
    <text evidence="1">The sequence shown here is derived from an EMBL/GenBank/DDBJ whole genome shotgun (WGS) entry which is preliminary data.</text>
</comment>
<evidence type="ECO:0000313" key="1">
    <source>
        <dbReference type="EMBL" id="MCB5447436.1"/>
    </source>
</evidence>
<proteinExistence type="predicted"/>
<dbReference type="RefSeq" id="WP_226915457.1">
    <property type="nucleotide sequence ID" value="NZ_JAGZPT010000002.1"/>
</dbReference>
<sequence length="80" mass="9406">MYLNSRYYNPEDGRFITEDTYTGEYSEPSSLHLYAYCQNNPVNNTDPTGNFPWAIVSAAWAHMMEQIVILISMQKRLWIH</sequence>
<dbReference type="NCBIfam" id="TIGR03696">
    <property type="entry name" value="Rhs_assc_core"/>
    <property type="match status" value="1"/>
</dbReference>
<gene>
    <name evidence="1" type="ORF">LIP50_14640</name>
</gene>
<dbReference type="InterPro" id="IPR022385">
    <property type="entry name" value="Rhs_assc_core"/>
</dbReference>
<accession>A0ABS8D132</accession>
<dbReference type="EMBL" id="JAJBMB010000026">
    <property type="protein sequence ID" value="MCB5447436.1"/>
    <property type="molecule type" value="Genomic_DNA"/>
</dbReference>
<protein>
    <recommendedName>
        <fullName evidence="3">tRNA(Glu)-specific nuclease WapA</fullName>
    </recommendedName>
</protein>